<dbReference type="RefSeq" id="WP_089239407.1">
    <property type="nucleotide sequence ID" value="NZ_FZOK01000005.1"/>
</dbReference>
<organism evidence="8 9">
    <name type="scientific">Belliella buryatensis</name>
    <dbReference type="NCBI Taxonomy" id="1500549"/>
    <lineage>
        <taxon>Bacteria</taxon>
        <taxon>Pseudomonadati</taxon>
        <taxon>Bacteroidota</taxon>
        <taxon>Cytophagia</taxon>
        <taxon>Cytophagales</taxon>
        <taxon>Cyclobacteriaceae</taxon>
        <taxon>Belliella</taxon>
    </lineage>
</organism>
<evidence type="ECO:0000256" key="5">
    <source>
        <dbReference type="ARBA" id="ARBA00022989"/>
    </source>
</evidence>
<evidence type="ECO:0000256" key="7">
    <source>
        <dbReference type="SAM" id="Phobius"/>
    </source>
</evidence>
<dbReference type="EMBL" id="FZOK01000005">
    <property type="protein sequence ID" value="SNS23272.1"/>
    <property type="molecule type" value="Genomic_DNA"/>
</dbReference>
<feature type="transmembrane region" description="Helical" evidence="7">
    <location>
        <begin position="447"/>
        <end position="472"/>
    </location>
</feature>
<feature type="transmembrane region" description="Helical" evidence="7">
    <location>
        <begin position="320"/>
        <end position="338"/>
    </location>
</feature>
<comment type="subcellular location">
    <subcellularLocation>
        <location evidence="1">Cell membrane</location>
        <topology evidence="1">Multi-pass membrane protein</topology>
    </subcellularLocation>
</comment>
<dbReference type="Proteomes" id="UP000198480">
    <property type="component" value="Unassembled WGS sequence"/>
</dbReference>
<feature type="transmembrane region" description="Helical" evidence="7">
    <location>
        <begin position="12"/>
        <end position="34"/>
    </location>
</feature>
<comment type="similarity">
    <text evidence="2">Belongs to the polysaccharide synthase family.</text>
</comment>
<feature type="transmembrane region" description="Helical" evidence="7">
    <location>
        <begin position="412"/>
        <end position="435"/>
    </location>
</feature>
<dbReference type="AlphaFoldDB" id="A0A239CTU6"/>
<evidence type="ECO:0000256" key="6">
    <source>
        <dbReference type="ARBA" id="ARBA00023136"/>
    </source>
</evidence>
<gene>
    <name evidence="8" type="ORF">SAMN06295967_105216</name>
</gene>
<proteinExistence type="inferred from homology"/>
<evidence type="ECO:0000256" key="2">
    <source>
        <dbReference type="ARBA" id="ARBA00007430"/>
    </source>
</evidence>
<feature type="transmembrane region" description="Helical" evidence="7">
    <location>
        <begin position="147"/>
        <end position="165"/>
    </location>
</feature>
<keyword evidence="4 7" id="KW-0812">Transmembrane</keyword>
<feature type="transmembrane region" description="Helical" evidence="7">
    <location>
        <begin position="171"/>
        <end position="192"/>
    </location>
</feature>
<evidence type="ECO:0000313" key="9">
    <source>
        <dbReference type="Proteomes" id="UP000198480"/>
    </source>
</evidence>
<feature type="transmembrane region" description="Helical" evidence="7">
    <location>
        <begin position="358"/>
        <end position="376"/>
    </location>
</feature>
<evidence type="ECO:0000256" key="4">
    <source>
        <dbReference type="ARBA" id="ARBA00022692"/>
    </source>
</evidence>
<feature type="transmembrane region" description="Helical" evidence="7">
    <location>
        <begin position="289"/>
        <end position="308"/>
    </location>
</feature>
<keyword evidence="6 7" id="KW-0472">Membrane</keyword>
<reference evidence="9" key="1">
    <citation type="submission" date="2017-06" db="EMBL/GenBank/DDBJ databases">
        <authorList>
            <person name="Varghese N."/>
            <person name="Submissions S."/>
        </authorList>
    </citation>
    <scope>NUCLEOTIDE SEQUENCE [LARGE SCALE GENOMIC DNA]</scope>
    <source>
        <strain evidence="9">5C</strain>
    </source>
</reference>
<feature type="transmembrane region" description="Helical" evidence="7">
    <location>
        <begin position="81"/>
        <end position="100"/>
    </location>
</feature>
<evidence type="ECO:0000313" key="8">
    <source>
        <dbReference type="EMBL" id="SNS23272.1"/>
    </source>
</evidence>
<dbReference type="PANTHER" id="PTHR30250">
    <property type="entry name" value="PST FAMILY PREDICTED COLANIC ACID TRANSPORTER"/>
    <property type="match status" value="1"/>
</dbReference>
<keyword evidence="9" id="KW-1185">Reference proteome</keyword>
<protein>
    <submittedName>
        <fullName evidence="8">Membrane protein involved in the export of O-antigen and teichoic acid</fullName>
    </submittedName>
</protein>
<dbReference type="PANTHER" id="PTHR30250:SF10">
    <property type="entry name" value="LIPOPOLYSACCHARIDE BIOSYNTHESIS PROTEIN WZXC"/>
    <property type="match status" value="1"/>
</dbReference>
<dbReference type="GO" id="GO:0005886">
    <property type="term" value="C:plasma membrane"/>
    <property type="evidence" value="ECO:0007669"/>
    <property type="project" value="UniProtKB-SubCell"/>
</dbReference>
<dbReference type="OrthoDB" id="9770347at2"/>
<dbReference type="InterPro" id="IPR050833">
    <property type="entry name" value="Poly_Biosynth_Transport"/>
</dbReference>
<feature type="transmembrane region" description="Helical" evidence="7">
    <location>
        <begin position="112"/>
        <end position="135"/>
    </location>
</feature>
<evidence type="ECO:0000256" key="3">
    <source>
        <dbReference type="ARBA" id="ARBA00022475"/>
    </source>
</evidence>
<feature type="transmembrane region" description="Helical" evidence="7">
    <location>
        <begin position="46"/>
        <end position="69"/>
    </location>
</feature>
<dbReference type="Pfam" id="PF13440">
    <property type="entry name" value="Polysacc_synt_3"/>
    <property type="match status" value="1"/>
</dbReference>
<dbReference type="CDD" id="cd13127">
    <property type="entry name" value="MATE_tuaB_like"/>
    <property type="match status" value="1"/>
</dbReference>
<keyword evidence="3" id="KW-1003">Cell membrane</keyword>
<sequence>MPKSLKNELISGTLWSIGGQLSSLAISLLANIYLARQLSPEEFGQMGIVMFFIVISNVFSEGGLAGAIIRKEKVTKIDYSTVFVFNIFVSFLCFCIIYLISESIGKFYSDPVIKNLLVFASIILIVNAFHITQNASLVRSMRFKQKSLYNFIAVFFSSIVGVILAKTGYGVWSLVTMHVLTSVITTVLLISFEGFLPRLRFSFDSFSSLYSFGVNTTLASLLNTAFDNIYQLILGKYFSILQVGLFFQAKKIQDVPGNIISRVLQSVIFSSMSKLQDDKNKFIKEYKTIMVFFSVILGIITLLFFLYAKNILSLLLGEKWLGATLFLKFLTVASFFYFHEMLNRVIFKVFNKTRKILVLEVVKKIILSLTIVLGIIKTDINVLMLGLVFSNVISYLLNTYQSNKIIGGLFRIELFFIIKIIFVISFIISLCEIIFNFNKIEGLEAFYFLPLIFILYFFSLKVFNVFDIILYLRRVKMYKKTIRK</sequence>
<name>A0A239CTU6_9BACT</name>
<keyword evidence="5 7" id="KW-1133">Transmembrane helix</keyword>
<feature type="transmembrane region" description="Helical" evidence="7">
    <location>
        <begin position="382"/>
        <end position="400"/>
    </location>
</feature>
<evidence type="ECO:0000256" key="1">
    <source>
        <dbReference type="ARBA" id="ARBA00004651"/>
    </source>
</evidence>
<accession>A0A239CTU6</accession>